<dbReference type="AlphaFoldDB" id="A0A3S0PNM5"/>
<dbReference type="Gene3D" id="3.60.21.10">
    <property type="match status" value="1"/>
</dbReference>
<sequence length="371" mass="41976">MDEKPRNYSEMEQPKVEQKSPIIMKEPETYTASISAIGDILLHSSVYKDASIGNNQYDFTKMFVHVAPYLSQSDITMANSESIIGGQELGLSSYPQFNSPYEIGDALKESGIDVVNMANNHTLDLGEKAILNATSYWNKLDITYVGASSTVEEANRIKTLTVNHITFSFLGYTYGTNGLKPPVGKEYLVNYLNEETLKTDILRAKEISDIVVVNLHIGNEYERMYNDYQEEVAQIAADAGAHIVFAHHPHVLQPAKWYEGINGNKTFVIHSLGNFLSAQDRLYRQIGALVELEVTKTITYDVNGTPSTMIEIHHPKMLPTYVKFSNWKNYEILPLYQVTDQQLPNAQKIYDEIKKHLSQFITDLTFIENES</sequence>
<dbReference type="InterPro" id="IPR052169">
    <property type="entry name" value="CW_Biosynth-Accessory"/>
</dbReference>
<keyword evidence="4" id="KW-1185">Reference proteome</keyword>
<gene>
    <name evidence="3" type="ORF">EK386_13295</name>
</gene>
<evidence type="ECO:0000259" key="2">
    <source>
        <dbReference type="SMART" id="SM00854"/>
    </source>
</evidence>
<organism evidence="3 4">
    <name type="scientific">Lysinibacillus antri</name>
    <dbReference type="NCBI Taxonomy" id="2498145"/>
    <lineage>
        <taxon>Bacteria</taxon>
        <taxon>Bacillati</taxon>
        <taxon>Bacillota</taxon>
        <taxon>Bacilli</taxon>
        <taxon>Bacillales</taxon>
        <taxon>Bacillaceae</taxon>
        <taxon>Lysinibacillus</taxon>
    </lineage>
</organism>
<dbReference type="InterPro" id="IPR029052">
    <property type="entry name" value="Metallo-depent_PP-like"/>
</dbReference>
<dbReference type="RefSeq" id="WP_126659668.1">
    <property type="nucleotide sequence ID" value="NZ_RYYR01000018.1"/>
</dbReference>
<dbReference type="PANTHER" id="PTHR33393:SF12">
    <property type="entry name" value="CAPSULE BIOSYNTHESIS PROTEIN CAPA"/>
    <property type="match status" value="1"/>
</dbReference>
<dbReference type="EMBL" id="RYYR01000018">
    <property type="protein sequence ID" value="RUL50917.1"/>
    <property type="molecule type" value="Genomic_DNA"/>
</dbReference>
<comment type="caution">
    <text evidence="3">The sequence shown here is derived from an EMBL/GenBank/DDBJ whole genome shotgun (WGS) entry which is preliminary data.</text>
</comment>
<feature type="domain" description="Capsule synthesis protein CapA" evidence="2">
    <location>
        <begin position="33"/>
        <end position="279"/>
    </location>
</feature>
<accession>A0A3S0PNM5</accession>
<dbReference type="SMART" id="SM00854">
    <property type="entry name" value="PGA_cap"/>
    <property type="match status" value="1"/>
</dbReference>
<evidence type="ECO:0000313" key="4">
    <source>
        <dbReference type="Proteomes" id="UP000287910"/>
    </source>
</evidence>
<dbReference type="InterPro" id="IPR019079">
    <property type="entry name" value="Capsule_synth_CapA"/>
</dbReference>
<protein>
    <submittedName>
        <fullName evidence="3">CapA family protein</fullName>
    </submittedName>
</protein>
<reference evidence="3 4" key="1">
    <citation type="submission" date="2018-12" db="EMBL/GenBank/DDBJ databases">
        <title>Lysinibacillus antri sp. nov., isolated from a cave soil.</title>
        <authorList>
            <person name="Narsing Rao M.P."/>
            <person name="Zhang H."/>
            <person name="Dong Z.-Y."/>
            <person name="Niu X.-K."/>
            <person name="Zhang K."/>
            <person name="Fang B.-Z."/>
            <person name="Kang Y.-Q."/>
            <person name="Xiao M."/>
            <person name="Li W.-J."/>
        </authorList>
    </citation>
    <scope>NUCLEOTIDE SEQUENCE [LARGE SCALE GENOMIC DNA]</scope>
    <source>
        <strain evidence="3 4">SYSU K30002</strain>
    </source>
</reference>
<name>A0A3S0PNM5_9BACI</name>
<proteinExistence type="inferred from homology"/>
<dbReference type="Proteomes" id="UP000287910">
    <property type="component" value="Unassembled WGS sequence"/>
</dbReference>
<comment type="similarity">
    <text evidence="1">Belongs to the CapA family.</text>
</comment>
<evidence type="ECO:0000256" key="1">
    <source>
        <dbReference type="ARBA" id="ARBA00005662"/>
    </source>
</evidence>
<evidence type="ECO:0000313" key="3">
    <source>
        <dbReference type="EMBL" id="RUL50917.1"/>
    </source>
</evidence>
<dbReference type="CDD" id="cd07381">
    <property type="entry name" value="MPP_CapA"/>
    <property type="match status" value="1"/>
</dbReference>
<dbReference type="PANTHER" id="PTHR33393">
    <property type="entry name" value="POLYGLUTAMINE SYNTHESIS ACCESSORY PROTEIN RV0574C-RELATED"/>
    <property type="match status" value="1"/>
</dbReference>
<dbReference type="Pfam" id="PF09587">
    <property type="entry name" value="PGA_cap"/>
    <property type="match status" value="1"/>
</dbReference>
<dbReference type="SUPFAM" id="SSF56300">
    <property type="entry name" value="Metallo-dependent phosphatases"/>
    <property type="match status" value="1"/>
</dbReference>